<evidence type="ECO:0000313" key="5">
    <source>
        <dbReference type="Proteomes" id="UP000265000"/>
    </source>
</evidence>
<feature type="compositionally biased region" description="Basic and acidic residues" evidence="2">
    <location>
        <begin position="146"/>
        <end position="164"/>
    </location>
</feature>
<feature type="compositionally biased region" description="Basic and acidic residues" evidence="2">
    <location>
        <begin position="277"/>
        <end position="295"/>
    </location>
</feature>
<dbReference type="GO" id="GO:0016459">
    <property type="term" value="C:myosin complex"/>
    <property type="evidence" value="ECO:0007669"/>
    <property type="project" value="InterPro"/>
</dbReference>
<dbReference type="Ensembl" id="ENSFHET00000017070.1">
    <property type="protein sequence ID" value="ENSFHEP00000027871.1"/>
    <property type="gene ID" value="ENSFHEG00000011611.1"/>
</dbReference>
<name>A0A3Q2QKF4_FUNHE</name>
<evidence type="ECO:0000256" key="2">
    <source>
        <dbReference type="SAM" id="MobiDB-lite"/>
    </source>
</evidence>
<dbReference type="Proteomes" id="UP000265000">
    <property type="component" value="Unplaced"/>
</dbReference>
<evidence type="ECO:0000313" key="4">
    <source>
        <dbReference type="Ensembl" id="ENSFHEP00000027871.1"/>
    </source>
</evidence>
<feature type="region of interest" description="Disordered" evidence="2">
    <location>
        <begin position="394"/>
        <end position="427"/>
    </location>
</feature>
<feature type="region of interest" description="Disordered" evidence="2">
    <location>
        <begin position="25"/>
        <end position="48"/>
    </location>
</feature>
<dbReference type="Pfam" id="PF01576">
    <property type="entry name" value="Myosin_tail_1"/>
    <property type="match status" value="1"/>
</dbReference>
<feature type="domain" description="Myosin tail" evidence="3">
    <location>
        <begin position="804"/>
        <end position="1142"/>
    </location>
</feature>
<dbReference type="InterPro" id="IPR002928">
    <property type="entry name" value="Myosin_tail"/>
</dbReference>
<dbReference type="GO" id="GO:0048916">
    <property type="term" value="P:posterior lateral line development"/>
    <property type="evidence" value="ECO:0007669"/>
    <property type="project" value="Ensembl"/>
</dbReference>
<dbReference type="GeneID" id="105935115"/>
<dbReference type="CTD" id="100005752"/>
<feature type="compositionally biased region" description="Basic and acidic residues" evidence="2">
    <location>
        <begin position="344"/>
        <end position="363"/>
    </location>
</feature>
<feature type="compositionally biased region" description="Basic and acidic residues" evidence="2">
    <location>
        <begin position="639"/>
        <end position="682"/>
    </location>
</feature>
<dbReference type="GO" id="GO:0000226">
    <property type="term" value="P:microtubule cytoskeleton organization"/>
    <property type="evidence" value="ECO:0007669"/>
    <property type="project" value="TreeGrafter"/>
</dbReference>
<dbReference type="STRING" id="8078.ENSFHEP00000027871"/>
<evidence type="ECO:0000259" key="3">
    <source>
        <dbReference type="Pfam" id="PF01576"/>
    </source>
</evidence>
<dbReference type="PANTHER" id="PTHR46349">
    <property type="entry name" value="CINGULIN-LIKE PROTEIN 1-RELATED"/>
    <property type="match status" value="1"/>
</dbReference>
<dbReference type="AlphaFoldDB" id="A0A3Q2QKF4"/>
<reference evidence="4" key="2">
    <citation type="submission" date="2025-09" db="UniProtKB">
        <authorList>
            <consortium name="Ensembl"/>
        </authorList>
    </citation>
    <scope>IDENTIFICATION</scope>
</reference>
<evidence type="ECO:0000256" key="1">
    <source>
        <dbReference type="ARBA" id="ARBA00023054"/>
    </source>
</evidence>
<sequence length="1178" mass="133348">MGTPSADRKVQLDYGVQIRFIKDLHDTGGLQPEKSRGNNATPPSNKYGVAVRVQGISGQPYVVLKDGEKGDSYGVQLSNPTSGPTSPYNTIPKRKKEPADFPNSFSPVVNPSRSPVSPAEEEDGKIFGSPLRRPPGDGQAGTQGEEEGRAGRERRAERPKDEPQPKATVGKADRNMNGTEDEEYNEAGLKPVKAKSAGPKGFNRTASGFTGSLGRKPGKDSSPKHFPDPPPLTGGEPAQAIDTNSLAPINKLISKFNNSAPGGAPQARGRTGARQRLQFDERRRSRSLDARKDAEPPAFPASPSSPALNPYTAPVSAASSSTPSAPATAVKVTASNAPKASFKSPEKSAAKDGHPTIAKKPETLPRSLSQNAEVFKREEAPVKDSVYNVLRNGPSETEASFKRKASFAYETPNRLQQGGSDESVKKEKLEELQRQLERYKKELEQAQDELAAEQMAKEVAESRLRLQEDQLAQLQEELRRDSENLPQSDSFQSDVMNLQAQLAEATMLYQRQEEVLHQRERELTALKGALKEEVECHDREMEALREQFSQDMKNLRRNMEEFTQSQELIEEEREKVNASLLALEEELESSRDQGEQWRTELEATMQELHNTREELKRSHLEKEKAKGSLKGLQDSLLSVKKETPASDDTSSLKEELERCHDELKRTRTDLERQKGETEEKTKALEALKKASGEKEAELLSEISKLKEQFQRDKAELEKALERAKESSSPSAGKTVVDGGANQELQQENARLKERLARMQTRLQSSVPRSSDAEEELEALEDENRSLKSQLEEAKRGATRLTKERDDLTRRLEERDLEREALKRGKSDLEEQKRLLDRALEKINKEMELMMEDSRQSVTTLQTQLDEFRERSRKDLLEAQRNNKDRMAELQRAQSNLKVQQEEVSRLKKELLTCSEERDSAQLERDLLNNRLKHLENELESERNSHSDRSREVRGLEDKIKTLEIELDEEKSGVELLNDRISRSRDQVDQLRSELMQERSERHDLEMDKSALERQLKELKSRLADMEGQTRPTAGITLLENKIQELEERLRSEEREKTSIQASQRRTERKLKELNATLDQERSQHIEQKDQLTLRVKALKRQLDESEGEVERLEGVRRKVLRDLEEQQELQEALQAKVSALENDVKRKSQQTHRTALSTTAFSSDEEDGFYDGGKIPPS</sequence>
<accession>A0A3Q2QKF4</accession>
<feature type="compositionally biased region" description="Polar residues" evidence="2">
    <location>
        <begin position="1151"/>
        <end position="1162"/>
    </location>
</feature>
<feature type="region of interest" description="Disordered" evidence="2">
    <location>
        <begin position="62"/>
        <end position="376"/>
    </location>
</feature>
<reference evidence="4" key="1">
    <citation type="submission" date="2025-08" db="UniProtKB">
        <authorList>
            <consortium name="Ensembl"/>
        </authorList>
    </citation>
    <scope>IDENTIFICATION</scope>
</reference>
<feature type="region of interest" description="Disordered" evidence="2">
    <location>
        <begin position="1142"/>
        <end position="1178"/>
    </location>
</feature>
<feature type="compositionally biased region" description="Low complexity" evidence="2">
    <location>
        <begin position="101"/>
        <end position="118"/>
    </location>
</feature>
<protein>
    <submittedName>
        <fullName evidence="4">Cingulin b</fullName>
    </submittedName>
</protein>
<feature type="region of interest" description="Disordered" evidence="2">
    <location>
        <begin position="612"/>
        <end position="682"/>
    </location>
</feature>
<feature type="region of interest" description="Disordered" evidence="2">
    <location>
        <begin position="718"/>
        <end position="830"/>
    </location>
</feature>
<proteinExistence type="predicted"/>
<dbReference type="GO" id="GO:0005923">
    <property type="term" value="C:bicellular tight junction"/>
    <property type="evidence" value="ECO:0007669"/>
    <property type="project" value="TreeGrafter"/>
</dbReference>
<dbReference type="OrthoDB" id="6108017at2759"/>
<keyword evidence="1" id="KW-0175">Coiled coil</keyword>
<feature type="compositionally biased region" description="Basic and acidic residues" evidence="2">
    <location>
        <begin position="781"/>
        <end position="830"/>
    </location>
</feature>
<feature type="compositionally biased region" description="Polar residues" evidence="2">
    <location>
        <begin position="75"/>
        <end position="89"/>
    </location>
</feature>
<feature type="compositionally biased region" description="Low complexity" evidence="2">
    <location>
        <begin position="301"/>
        <end position="330"/>
    </location>
</feature>
<dbReference type="GeneTree" id="ENSGT00940000154489"/>
<feature type="compositionally biased region" description="Basic and acidic residues" evidence="2">
    <location>
        <begin position="217"/>
        <end position="227"/>
    </location>
</feature>
<dbReference type="PANTHER" id="PTHR46349:SF5">
    <property type="entry name" value="CINGULIN"/>
    <property type="match status" value="1"/>
</dbReference>
<feature type="compositionally biased region" description="Basic and acidic residues" evidence="2">
    <location>
        <begin position="612"/>
        <end position="626"/>
    </location>
</feature>
<keyword evidence="5" id="KW-1185">Reference proteome</keyword>
<organism evidence="4 5">
    <name type="scientific">Fundulus heteroclitus</name>
    <name type="common">Killifish</name>
    <name type="synonym">Mummichog</name>
    <dbReference type="NCBI Taxonomy" id="8078"/>
    <lineage>
        <taxon>Eukaryota</taxon>
        <taxon>Metazoa</taxon>
        <taxon>Chordata</taxon>
        <taxon>Craniata</taxon>
        <taxon>Vertebrata</taxon>
        <taxon>Euteleostomi</taxon>
        <taxon>Actinopterygii</taxon>
        <taxon>Neopterygii</taxon>
        <taxon>Teleostei</taxon>
        <taxon>Neoteleostei</taxon>
        <taxon>Acanthomorphata</taxon>
        <taxon>Ovalentaria</taxon>
        <taxon>Atherinomorphae</taxon>
        <taxon>Cyprinodontiformes</taxon>
        <taxon>Fundulidae</taxon>
        <taxon>Fundulus</taxon>
    </lineage>
</organism>
<dbReference type="GO" id="GO:0008017">
    <property type="term" value="F:microtubule binding"/>
    <property type="evidence" value="ECO:0007669"/>
    <property type="project" value="TreeGrafter"/>
</dbReference>